<keyword evidence="3" id="KW-0560">Oxidoreductase</keyword>
<dbReference type="InterPro" id="IPR000415">
    <property type="entry name" value="Nitroreductase-like"/>
</dbReference>
<dbReference type="Gene3D" id="3.40.109.10">
    <property type="entry name" value="NADH Oxidase"/>
    <property type="match status" value="1"/>
</dbReference>
<protein>
    <submittedName>
        <fullName evidence="5">Nitroreductase</fullName>
    </submittedName>
</protein>
<name>A0A916YYH4_9BACL</name>
<comment type="subcellular location">
    <subcellularLocation>
        <location evidence="1">Cytoplasm</location>
    </subcellularLocation>
</comment>
<evidence type="ECO:0000259" key="4">
    <source>
        <dbReference type="Pfam" id="PF00881"/>
    </source>
</evidence>
<dbReference type="SUPFAM" id="SSF55469">
    <property type="entry name" value="FMN-dependent nitroreductase-like"/>
    <property type="match status" value="1"/>
</dbReference>
<evidence type="ECO:0000313" key="5">
    <source>
        <dbReference type="EMBL" id="GGD65849.1"/>
    </source>
</evidence>
<gene>
    <name evidence="5" type="ORF">GCM10010911_24540</name>
</gene>
<reference evidence="5" key="2">
    <citation type="submission" date="2020-09" db="EMBL/GenBank/DDBJ databases">
        <authorList>
            <person name="Sun Q."/>
            <person name="Zhou Y."/>
        </authorList>
    </citation>
    <scope>NUCLEOTIDE SEQUENCE</scope>
    <source>
        <strain evidence="5">CGMCC 1.15178</strain>
    </source>
</reference>
<dbReference type="RefSeq" id="WP_188992255.1">
    <property type="nucleotide sequence ID" value="NZ_BMHP01000002.1"/>
</dbReference>
<reference evidence="5" key="1">
    <citation type="journal article" date="2014" name="Int. J. Syst. Evol. Microbiol.">
        <title>Complete genome sequence of Corynebacterium casei LMG S-19264T (=DSM 44701T), isolated from a smear-ripened cheese.</title>
        <authorList>
            <consortium name="US DOE Joint Genome Institute (JGI-PGF)"/>
            <person name="Walter F."/>
            <person name="Albersmeier A."/>
            <person name="Kalinowski J."/>
            <person name="Ruckert C."/>
        </authorList>
    </citation>
    <scope>NUCLEOTIDE SEQUENCE</scope>
    <source>
        <strain evidence="5">CGMCC 1.15178</strain>
    </source>
</reference>
<keyword evidence="2" id="KW-0963">Cytoplasm</keyword>
<dbReference type="GO" id="GO:0034599">
    <property type="term" value="P:cellular response to oxidative stress"/>
    <property type="evidence" value="ECO:0007669"/>
    <property type="project" value="InterPro"/>
</dbReference>
<comment type="caution">
    <text evidence="5">The sequence shown here is derived from an EMBL/GenBank/DDBJ whole genome shotgun (WGS) entry which is preliminary data.</text>
</comment>
<dbReference type="AlphaFoldDB" id="A0A916YYH4"/>
<evidence type="ECO:0000313" key="6">
    <source>
        <dbReference type="Proteomes" id="UP000612456"/>
    </source>
</evidence>
<dbReference type="CDD" id="cd02140">
    <property type="entry name" value="Frm2-like"/>
    <property type="match status" value="1"/>
</dbReference>
<dbReference type="Pfam" id="PF00881">
    <property type="entry name" value="Nitroreductase"/>
    <property type="match status" value="1"/>
</dbReference>
<proteinExistence type="predicted"/>
<dbReference type="GO" id="GO:0005737">
    <property type="term" value="C:cytoplasm"/>
    <property type="evidence" value="ECO:0007669"/>
    <property type="project" value="UniProtKB-SubCell"/>
</dbReference>
<evidence type="ECO:0000256" key="1">
    <source>
        <dbReference type="ARBA" id="ARBA00004496"/>
    </source>
</evidence>
<keyword evidence="6" id="KW-1185">Reference proteome</keyword>
<accession>A0A916YYH4</accession>
<dbReference type="EMBL" id="BMHP01000002">
    <property type="protein sequence ID" value="GGD65849.1"/>
    <property type="molecule type" value="Genomic_DNA"/>
</dbReference>
<evidence type="ECO:0000256" key="3">
    <source>
        <dbReference type="ARBA" id="ARBA00023002"/>
    </source>
</evidence>
<dbReference type="PANTHER" id="PTHR43035:SF1">
    <property type="entry name" value="FATTY ACID REPRESSION MUTANT PROTEIN 2-RELATED"/>
    <property type="match status" value="1"/>
</dbReference>
<dbReference type="InterPro" id="IPR029479">
    <property type="entry name" value="Nitroreductase"/>
</dbReference>
<dbReference type="Proteomes" id="UP000612456">
    <property type="component" value="Unassembled WGS sequence"/>
</dbReference>
<dbReference type="InterPro" id="IPR033877">
    <property type="entry name" value="Frm2/Hbn1"/>
</dbReference>
<sequence length="199" mass="22942">MSQDFIAGLKKRRSIYAISKDKIVPDARIQEIVSDAVLHTPSAFNSQSARVVILLDEQHERLWDIVKETLRKMVPAENFAQTEEKINGFRSGYGSVLFFEDRSVIENLQQQFATYREKFPDWSQHSSGMLQLVVWTSLELEGLGASLQHYNPIIDEEVQKTWNLPSNWELVAQMPFGKPTADPGEKQFMPLEERLKVFK</sequence>
<dbReference type="GO" id="GO:0016491">
    <property type="term" value="F:oxidoreductase activity"/>
    <property type="evidence" value="ECO:0007669"/>
    <property type="project" value="UniProtKB-KW"/>
</dbReference>
<feature type="domain" description="Nitroreductase" evidence="4">
    <location>
        <begin position="9"/>
        <end position="178"/>
    </location>
</feature>
<organism evidence="5 6">
    <name type="scientific">Paenibacillus nasutitermitis</name>
    <dbReference type="NCBI Taxonomy" id="1652958"/>
    <lineage>
        <taxon>Bacteria</taxon>
        <taxon>Bacillati</taxon>
        <taxon>Bacillota</taxon>
        <taxon>Bacilli</taxon>
        <taxon>Bacillales</taxon>
        <taxon>Paenibacillaceae</taxon>
        <taxon>Paenibacillus</taxon>
    </lineage>
</organism>
<dbReference type="PANTHER" id="PTHR43035">
    <property type="entry name" value="FATTY ACID REPRESSION MUTANT PROTEIN 2-RELATED"/>
    <property type="match status" value="1"/>
</dbReference>
<dbReference type="FunFam" id="3.40.109.10:FF:000001">
    <property type="entry name" value="Nitroreductase family"/>
    <property type="match status" value="1"/>
</dbReference>
<evidence type="ECO:0000256" key="2">
    <source>
        <dbReference type="ARBA" id="ARBA00022490"/>
    </source>
</evidence>